<evidence type="ECO:0000256" key="2">
    <source>
        <dbReference type="ARBA" id="ARBA00022737"/>
    </source>
</evidence>
<feature type="compositionally biased region" description="Polar residues" evidence="4">
    <location>
        <begin position="140"/>
        <end position="159"/>
    </location>
</feature>
<feature type="domain" description="Arm-like repeat" evidence="5">
    <location>
        <begin position="255"/>
        <end position="600"/>
    </location>
</feature>
<dbReference type="Pfam" id="PF23948">
    <property type="entry name" value="ARM_5"/>
    <property type="match status" value="1"/>
</dbReference>
<dbReference type="SMART" id="SM00320">
    <property type="entry name" value="WD40"/>
    <property type="match status" value="12"/>
</dbReference>
<proteinExistence type="predicted"/>
<dbReference type="InterPro" id="IPR015943">
    <property type="entry name" value="WD40/YVTN_repeat-like_dom_sf"/>
</dbReference>
<feature type="compositionally biased region" description="Low complexity" evidence="4">
    <location>
        <begin position="51"/>
        <end position="70"/>
    </location>
</feature>
<comment type="caution">
    <text evidence="6">The sequence shown here is derived from an EMBL/GenBank/DDBJ whole genome shotgun (WGS) entry which is preliminary data.</text>
</comment>
<dbReference type="InterPro" id="IPR001680">
    <property type="entry name" value="WD40_rpt"/>
</dbReference>
<dbReference type="SUPFAM" id="SSF50952">
    <property type="entry name" value="Soluble quinoprotein glucose dehydrogenase"/>
    <property type="match status" value="1"/>
</dbReference>
<feature type="repeat" description="WD" evidence="3">
    <location>
        <begin position="1665"/>
        <end position="1706"/>
    </location>
</feature>
<organism evidence="6 7">
    <name type="scientific">Linnemannia hyalina</name>
    <dbReference type="NCBI Taxonomy" id="64524"/>
    <lineage>
        <taxon>Eukaryota</taxon>
        <taxon>Fungi</taxon>
        <taxon>Fungi incertae sedis</taxon>
        <taxon>Mucoromycota</taxon>
        <taxon>Mortierellomycotina</taxon>
        <taxon>Mortierellomycetes</taxon>
        <taxon>Mortierellales</taxon>
        <taxon>Mortierellaceae</taxon>
        <taxon>Linnemannia</taxon>
    </lineage>
</organism>
<evidence type="ECO:0000313" key="7">
    <source>
        <dbReference type="Proteomes" id="UP000707451"/>
    </source>
</evidence>
<dbReference type="PROSITE" id="PS50294">
    <property type="entry name" value="WD_REPEATS_REGION"/>
    <property type="match status" value="8"/>
</dbReference>
<dbReference type="GO" id="GO:1990234">
    <property type="term" value="C:transferase complex"/>
    <property type="evidence" value="ECO:0007669"/>
    <property type="project" value="UniProtKB-ARBA"/>
</dbReference>
<dbReference type="Pfam" id="PF00400">
    <property type="entry name" value="WD40"/>
    <property type="match status" value="9"/>
</dbReference>
<feature type="repeat" description="WD" evidence="3">
    <location>
        <begin position="1411"/>
        <end position="1452"/>
    </location>
</feature>
<feature type="compositionally biased region" description="Low complexity" evidence="4">
    <location>
        <begin position="82"/>
        <end position="92"/>
    </location>
</feature>
<dbReference type="InterPro" id="IPR001646">
    <property type="entry name" value="5peptide_repeat"/>
</dbReference>
<dbReference type="InterPro" id="IPR011041">
    <property type="entry name" value="Quinoprot_gluc/sorb_DH_b-prop"/>
</dbReference>
<dbReference type="SUPFAM" id="SSF141571">
    <property type="entry name" value="Pentapeptide repeat-like"/>
    <property type="match status" value="1"/>
</dbReference>
<feature type="region of interest" description="Disordered" evidence="4">
    <location>
        <begin position="48"/>
        <end position="185"/>
    </location>
</feature>
<name>A0A9P8BQ24_9FUNG</name>
<dbReference type="OrthoDB" id="2343029at2759"/>
<dbReference type="InterPro" id="IPR056251">
    <property type="entry name" value="Arm_rpt_dom"/>
</dbReference>
<dbReference type="PROSITE" id="PS00678">
    <property type="entry name" value="WD_REPEATS_1"/>
    <property type="match status" value="1"/>
</dbReference>
<dbReference type="PANTHER" id="PTHR22847:SF637">
    <property type="entry name" value="WD REPEAT DOMAIN 5B"/>
    <property type="match status" value="1"/>
</dbReference>
<dbReference type="InterPro" id="IPR019775">
    <property type="entry name" value="WD40_repeat_CS"/>
</dbReference>
<dbReference type="CDD" id="cd00200">
    <property type="entry name" value="WD40"/>
    <property type="match status" value="1"/>
</dbReference>
<dbReference type="PANTHER" id="PTHR22847">
    <property type="entry name" value="WD40 REPEAT PROTEIN"/>
    <property type="match status" value="1"/>
</dbReference>
<dbReference type="InterPro" id="IPR020472">
    <property type="entry name" value="WD40_PAC1"/>
</dbReference>
<dbReference type="Gene3D" id="3.40.50.300">
    <property type="entry name" value="P-loop containing nucleotide triphosphate hydrolases"/>
    <property type="match status" value="1"/>
</dbReference>
<feature type="region of interest" description="Disordered" evidence="4">
    <location>
        <begin position="1087"/>
        <end position="1121"/>
    </location>
</feature>
<accession>A0A9P8BQ24</accession>
<gene>
    <name evidence="6" type="ORF">KI688_004390</name>
</gene>
<feature type="repeat" description="WD" evidence="3">
    <location>
        <begin position="1623"/>
        <end position="1664"/>
    </location>
</feature>
<dbReference type="Gene3D" id="2.160.20.80">
    <property type="entry name" value="E3 ubiquitin-protein ligase SopA"/>
    <property type="match status" value="1"/>
</dbReference>
<dbReference type="PRINTS" id="PR00320">
    <property type="entry name" value="GPROTEINBRPT"/>
</dbReference>
<evidence type="ECO:0000313" key="6">
    <source>
        <dbReference type="EMBL" id="KAG9063506.1"/>
    </source>
</evidence>
<protein>
    <recommendedName>
        <fullName evidence="5">Arm-like repeat domain-containing protein</fullName>
    </recommendedName>
</protein>
<feature type="compositionally biased region" description="Polar residues" evidence="4">
    <location>
        <begin position="104"/>
        <end position="116"/>
    </location>
</feature>
<dbReference type="PROSITE" id="PS50082">
    <property type="entry name" value="WD_REPEATS_2"/>
    <property type="match status" value="9"/>
</dbReference>
<evidence type="ECO:0000256" key="4">
    <source>
        <dbReference type="SAM" id="MobiDB-lite"/>
    </source>
</evidence>
<reference evidence="6" key="1">
    <citation type="submission" date="2021-06" db="EMBL/GenBank/DDBJ databases">
        <title>Genome Sequence of Mortierella hyaline Strain SCG-10, a Cold-Adapted, Nitrate-Reducing Fungus Isolated from Soil in Minnesota, USA.</title>
        <authorList>
            <person name="Aldossari N."/>
        </authorList>
    </citation>
    <scope>NUCLEOTIDE SEQUENCE</scope>
    <source>
        <strain evidence="6">SCG-10</strain>
    </source>
</reference>
<dbReference type="Proteomes" id="UP000707451">
    <property type="component" value="Unassembled WGS sequence"/>
</dbReference>
<sequence length="1889" mass="208307">MVTNDIALVMNKVDTYKLKTPLIDSTKRGAIAAGIGIVQLGTGSIVNPHESTGSKAATPTSTSSSPAPSTRDLSTLTPDNSPPYSAASSPVPGEKSLSGVPTPARSSLVPSETSLPSAHVAATPSVSSETPIPAADTPVASKTPSPDASTPAVSKTSTSAGGGLFSKFRSKPTPSPAPEEKNWPKVFPDKVIPPLFTTQIPIRGNRIESTAQLAYTNILLRRYVAPHSDEAGDVDRPLPLDPPQQALLDAILKEEEELTHIRYLSTRVVEEFAMDALKTTETISEVVLLGPALELEYHRKLTNVLIGEFQKAPLTDIALLEGLVEMVECAGTGYLLSDDLVKVLVVLRQRLVTTHKQSSKYPYHLVLALSRLLDVMVGNKVVGVSREADHEPLQELLVGMMESDDIYLKHQAAYAFQALMHIPNDESTKDRVLRNATTIVQGIVGVASVVNLNFEGFAGGIGNFYEAAVGFIEIADKVYSGAKSVRDGGEGLLASLKTGLKSRGRIVWYMALREAKEHIQHGRLDEFNDFVFKFPLFRNVEFQWGICLYLGEIAINPLWDLESREHAVEFLGMVYEDPLFTPKKPDPTLYSWILNVLRQVSELRDEVIATHANHAHSSNKDVASHAQLLLKNLAGVGDDDRQKLYTETTQGDPNQFPIKIRLTPPASFPLLTKVHNIPNVEFELNNVRKQRLVSTINHLYIPPQAKPSLQSTDDEALFPLMEKAQEFLKGPNEVLLLLGDSGAGKSTFNLQLERALWQSYKKYGPIPLYINLPDIEKPDQELIAKHLRKLNFKDPQIREMKLHRRFVVICDGYDESQLKTNLHTTNKWNQPAQWKVQVVISCRGQYVGADYRARFQPQGDRYSTARNVDANELMEEAAFAAFNMAQVEQYVEQYTLNPSMANTHADQPMWTKDDYMDKLRRIPNLMDLVSNPFLLKLSLDALPEVVKSKSDLLEIQITRVELYDSFVNRWLDINNSRLDINTLSLDEQDELIALRDAGFVLEGLDFQQRLAKAIFMNQDGHPVVNYTYLRARGARTQAKDWKTEFFGPGANSKLLRDASTLTKTNNNYRFIHRSLLEYFYSRTFYDPSRHKPSPSPSDYENDEDDEYSKEPLTTKELQDELGNRSIINEPSVMQFLAERVKLDSVFRDQLDSIIHASKTDAKAGVAAANAITILIRAELQFNGSDFRGIRIPGADLRGGEFDSANLEGADLTKVNLSKAWMRRANLSRAIMTDVQFGELPFLRAANSEGVHQLAWSFDGSLLVTLTGQDTVGTAVTVYTAETWENVISYPGRDSIATSPTSLELAVGQENHVVRLADIQTGRARLDLVGHTSTVTCIAFSPNGKLIVAGSASEEIRIWSTADGKSVHVLSGPSFPVRGLVFSPNNLQFVSCGTAGAPQVWDVQSGEKLLNLVGHTGAVESVVYSKDGLQIATAGVDKDVRLWDARSGNTSKTLSGHHNAVVGVVYSPDGKLLASCSSDHTIRLWNPSNGRARNTLFGHILEVRCIAFSPNDKYIASGGLDGTIRLWGAGSGMIDAYPDNVAAKLVCVDVSPNGKYIVTGNSKGVGQLWLTSTGKQVVKLEKNGHSMEITEVAFSPCGQRIVTASLDNTVRFWNALTGVAESIVISQPRAITCLSFSPDGTQLVTSGHDKIVRTWDAYTGKPVHVLEGHKGWVSKVPFSPRGHQVASCSDDGSVRVWDPKKGENLLSLAHDLDRVNQINENQVKVDQVIYDPNNESLISVVLGERPFCWDSTTGARIEMDGVDAKVTRCSFTPDGKIFAAACKDGVLRLWDRSSETGKWTNVLQTMIGASSWMKWTKAPKRLNLTTLDKTGNLCIWELKEENGVYSLQLDWCSGYEELSLVEANLEGIVGLSEANMQLMAQRSTIQANFE</sequence>
<feature type="repeat" description="WD" evidence="3">
    <location>
        <begin position="1581"/>
        <end position="1613"/>
    </location>
</feature>
<evidence type="ECO:0000259" key="5">
    <source>
        <dbReference type="Pfam" id="PF23948"/>
    </source>
</evidence>
<feature type="repeat" description="WD" evidence="3">
    <location>
        <begin position="1495"/>
        <end position="1526"/>
    </location>
</feature>
<dbReference type="EMBL" id="JAHRHY010000016">
    <property type="protein sequence ID" value="KAG9063506.1"/>
    <property type="molecule type" value="Genomic_DNA"/>
</dbReference>
<keyword evidence="1 3" id="KW-0853">WD repeat</keyword>
<dbReference type="InterPro" id="IPR027417">
    <property type="entry name" value="P-loop_NTPase"/>
</dbReference>
<evidence type="ECO:0000256" key="1">
    <source>
        <dbReference type="ARBA" id="ARBA00022574"/>
    </source>
</evidence>
<feature type="compositionally biased region" description="Basic and acidic residues" evidence="4">
    <location>
        <begin position="1108"/>
        <end position="1121"/>
    </location>
</feature>
<keyword evidence="2" id="KW-0677">Repeat</keyword>
<feature type="repeat" description="WD" evidence="3">
    <location>
        <begin position="1369"/>
        <end position="1410"/>
    </location>
</feature>
<feature type="repeat" description="WD" evidence="3">
    <location>
        <begin position="1758"/>
        <end position="1790"/>
    </location>
</feature>
<feature type="repeat" description="WD" evidence="3">
    <location>
        <begin position="1327"/>
        <end position="1368"/>
    </location>
</feature>
<evidence type="ECO:0000256" key="3">
    <source>
        <dbReference type="PROSITE-ProRule" id="PRU00221"/>
    </source>
</evidence>
<feature type="repeat" description="WD" evidence="3">
    <location>
        <begin position="1453"/>
        <end position="1494"/>
    </location>
</feature>
<dbReference type="Gene3D" id="2.130.10.10">
    <property type="entry name" value="YVTN repeat-like/Quinoprotein amine dehydrogenase"/>
    <property type="match status" value="4"/>
</dbReference>
<keyword evidence="7" id="KW-1185">Reference proteome</keyword>
<dbReference type="Pfam" id="PF00805">
    <property type="entry name" value="Pentapeptide"/>
    <property type="match status" value="1"/>
</dbReference>
<dbReference type="InterPro" id="IPR036322">
    <property type="entry name" value="WD40_repeat_dom_sf"/>
</dbReference>
<dbReference type="SUPFAM" id="SSF50978">
    <property type="entry name" value="WD40 repeat-like"/>
    <property type="match status" value="2"/>
</dbReference>